<name>A0A5B0NEQ5_PUCGR</name>
<evidence type="ECO:0000313" key="2">
    <source>
        <dbReference type="EMBL" id="KAA1087206.1"/>
    </source>
</evidence>
<keyword evidence="1" id="KW-1133">Transmembrane helix</keyword>
<accession>A0A5B0NEQ5</accession>
<dbReference type="Proteomes" id="UP000324748">
    <property type="component" value="Unassembled WGS sequence"/>
</dbReference>
<gene>
    <name evidence="2" type="ORF">PGT21_025528</name>
</gene>
<keyword evidence="1" id="KW-0812">Transmembrane</keyword>
<dbReference type="EMBL" id="VSWC01000105">
    <property type="protein sequence ID" value="KAA1087206.1"/>
    <property type="molecule type" value="Genomic_DNA"/>
</dbReference>
<dbReference type="OrthoDB" id="2524554at2759"/>
<evidence type="ECO:0000256" key="1">
    <source>
        <dbReference type="SAM" id="Phobius"/>
    </source>
</evidence>
<dbReference type="AlphaFoldDB" id="A0A5B0NEQ5"/>
<organism evidence="2 3">
    <name type="scientific">Puccinia graminis f. sp. tritici</name>
    <dbReference type="NCBI Taxonomy" id="56615"/>
    <lineage>
        <taxon>Eukaryota</taxon>
        <taxon>Fungi</taxon>
        <taxon>Dikarya</taxon>
        <taxon>Basidiomycota</taxon>
        <taxon>Pucciniomycotina</taxon>
        <taxon>Pucciniomycetes</taxon>
        <taxon>Pucciniales</taxon>
        <taxon>Pucciniaceae</taxon>
        <taxon>Puccinia</taxon>
    </lineage>
</organism>
<keyword evidence="3" id="KW-1185">Reference proteome</keyword>
<keyword evidence="1" id="KW-0472">Membrane</keyword>
<feature type="transmembrane region" description="Helical" evidence="1">
    <location>
        <begin position="81"/>
        <end position="104"/>
    </location>
</feature>
<protein>
    <submittedName>
        <fullName evidence="2">Uncharacterized protein</fullName>
    </submittedName>
</protein>
<sequence>MLTSRIGYKLGAKSGLTVRPRVVLNERRYPARYSTIEKTDDRQILASIEGGLKSGPAEPMPEDAKGQAVSAFRRIGLVLRAVVYGGLGLGLSATIGFFGLHLWVEHLQLPRPAAHESIKEEDRWYGWDDQIEGWSGAHLGKGTDPRLGWRIRALIRAAWVAENWQSGQLAVDADQPDHHHLTDGRLIDSAYAISQSRLQQAILMAKEAGLTLEDRSLFELQLRLAHICQRINTPTSLLKSYEIYSQLWTSCVDSIDRFDPPGQTSKDWQVRQAIRIADHLAQIGFKIAALERPVDGSRATFHQQAAENYLVWAVTRGLGIEPSLEHPAGLQSVAQSQASKPSVWSTVFGQLDRQAAKSGDSSPVNSALDSHLEPISQQLRTLSGLPTTSEPAFKPALLRLTISSLLDLSVHLVSVDMQKALAIQDLIDQFVSSAIKTQEDQSSHSADARLHYHWLRSRAALSAVYLSEIGQAAKQMTDRAIVDRCRHALEIADSTLSSLERDVGSSDVFQPGLIRSWSGRLSEPLESLRRDVRFTASMASTFLGLKYESCPSKSSLLKSAHLQSSFDWCYLPQSDHQAAQTGCQVAKLFFQRAVDYSLGSADPKARHHQPLVLLEPLNENLNHLSRIENLSENS</sequence>
<proteinExistence type="predicted"/>
<comment type="caution">
    <text evidence="2">The sequence shown here is derived from an EMBL/GenBank/DDBJ whole genome shotgun (WGS) entry which is preliminary data.</text>
</comment>
<reference evidence="2 3" key="1">
    <citation type="submission" date="2019-05" db="EMBL/GenBank/DDBJ databases">
        <title>Emergence of the Ug99 lineage of the wheat stem rust pathogen through somatic hybridization.</title>
        <authorList>
            <person name="Li F."/>
            <person name="Upadhyaya N.M."/>
            <person name="Sperschneider J."/>
            <person name="Matny O."/>
            <person name="Nguyen-Phuc H."/>
            <person name="Mago R."/>
            <person name="Raley C."/>
            <person name="Miller M.E."/>
            <person name="Silverstein K.A.T."/>
            <person name="Henningsen E."/>
            <person name="Hirsch C.D."/>
            <person name="Visser B."/>
            <person name="Pretorius Z.A."/>
            <person name="Steffenson B.J."/>
            <person name="Schwessinger B."/>
            <person name="Dodds P.N."/>
            <person name="Figueroa M."/>
        </authorList>
    </citation>
    <scope>NUCLEOTIDE SEQUENCE [LARGE SCALE GENOMIC DNA]</scope>
    <source>
        <strain evidence="2">21-0</strain>
    </source>
</reference>
<evidence type="ECO:0000313" key="3">
    <source>
        <dbReference type="Proteomes" id="UP000324748"/>
    </source>
</evidence>